<evidence type="ECO:0000256" key="2">
    <source>
        <dbReference type="PIRSR" id="PIRSR601461-1"/>
    </source>
</evidence>
<dbReference type="PANTHER" id="PTHR47966:SF71">
    <property type="entry name" value="PEPTIDASE A1 DOMAIN-CONTAINING PROTEIN"/>
    <property type="match status" value="1"/>
</dbReference>
<reference evidence="7" key="1">
    <citation type="submission" date="2011-07" db="EMBL/GenBank/DDBJ databases">
        <authorList>
            <consortium name="Caenorhabditis brenneri Sequencing and Analysis Consortium"/>
            <person name="Wilson R.K."/>
        </authorList>
    </citation>
    <scope>NUCLEOTIDE SEQUENCE [LARGE SCALE GENOMIC DNA]</scope>
    <source>
        <strain evidence="7">PB2801</strain>
    </source>
</reference>
<proteinExistence type="inferred from homology"/>
<dbReference type="GO" id="GO:0005764">
    <property type="term" value="C:lysosome"/>
    <property type="evidence" value="ECO:0007669"/>
    <property type="project" value="TreeGrafter"/>
</dbReference>
<feature type="chain" id="PRO_5003404480" description="Peptidase A1 domain-containing protein" evidence="4">
    <location>
        <begin position="17"/>
        <end position="366"/>
    </location>
</feature>
<dbReference type="Gene3D" id="2.40.70.10">
    <property type="entry name" value="Acid Proteases"/>
    <property type="match status" value="2"/>
</dbReference>
<dbReference type="CDD" id="cd05471">
    <property type="entry name" value="pepsin_like"/>
    <property type="match status" value="1"/>
</dbReference>
<dbReference type="Pfam" id="PF00026">
    <property type="entry name" value="Asp"/>
    <property type="match status" value="1"/>
</dbReference>
<evidence type="ECO:0000313" key="6">
    <source>
        <dbReference type="EMBL" id="EGT43068.1"/>
    </source>
</evidence>
<dbReference type="AlphaFoldDB" id="G0MSR0"/>
<name>G0MSR0_CAEBE</name>
<dbReference type="InterPro" id="IPR021109">
    <property type="entry name" value="Peptidase_aspartic_dom_sf"/>
</dbReference>
<feature type="domain" description="Peptidase A1" evidence="5">
    <location>
        <begin position="44"/>
        <end position="360"/>
    </location>
</feature>
<comment type="similarity">
    <text evidence="1">Belongs to the peptidase A1 family.</text>
</comment>
<feature type="disulfide bond" evidence="3">
    <location>
        <begin position="75"/>
        <end position="81"/>
    </location>
</feature>
<evidence type="ECO:0000256" key="4">
    <source>
        <dbReference type="SAM" id="SignalP"/>
    </source>
</evidence>
<feature type="signal peptide" evidence="4">
    <location>
        <begin position="1"/>
        <end position="16"/>
    </location>
</feature>
<sequence>MMKTILLLAFVATTSAFVLPFEVRPAATNITHGGQTLEQTGFLFVANMTMGTPGQLFTVVIDTKTSDILVPDLTCKTEMNCYNKRRFNSSASSTYYAYGQQYTYNSNLGTFKGFVAKDTAVIGDRKTDLITIPAVKFMQVTDLGVGIYGANADGVLGLGFTAGSQIGGNSPFVQGVQTGNIDNTFFSIWLEHFNQTDDAGTHGVIYYGGFDPVHCAPNPSYVPLSSGTNYQITIATFQSVGKAATNNKNQYIQANLDTTTGQLLLPQTYLNIILDSIGINSNTVNVYPPIVPCNTKITLNFGFSNGNKIAITERDLVVSFFGTCRLQVAPSATGNVILGIPLYRGRCTYFDPIMQRIGFTPALLQD</sequence>
<dbReference type="InterPro" id="IPR001461">
    <property type="entry name" value="Aspartic_peptidase_A1"/>
</dbReference>
<dbReference type="SUPFAM" id="SSF50630">
    <property type="entry name" value="Acid proteases"/>
    <property type="match status" value="1"/>
</dbReference>
<keyword evidence="7" id="KW-1185">Reference proteome</keyword>
<dbReference type="eggNOG" id="KOG1339">
    <property type="taxonomic scope" value="Eukaryota"/>
</dbReference>
<dbReference type="Proteomes" id="UP000008068">
    <property type="component" value="Unassembled WGS sequence"/>
</dbReference>
<dbReference type="GO" id="GO:0004190">
    <property type="term" value="F:aspartic-type endopeptidase activity"/>
    <property type="evidence" value="ECO:0007669"/>
    <property type="project" value="InterPro"/>
</dbReference>
<evidence type="ECO:0000256" key="3">
    <source>
        <dbReference type="PIRSR" id="PIRSR601461-2"/>
    </source>
</evidence>
<dbReference type="GO" id="GO:0006508">
    <property type="term" value="P:proteolysis"/>
    <property type="evidence" value="ECO:0007669"/>
    <property type="project" value="InterPro"/>
</dbReference>
<evidence type="ECO:0000259" key="5">
    <source>
        <dbReference type="PROSITE" id="PS51767"/>
    </source>
</evidence>
<organism evidence="7">
    <name type="scientific">Caenorhabditis brenneri</name>
    <name type="common">Nematode worm</name>
    <dbReference type="NCBI Taxonomy" id="135651"/>
    <lineage>
        <taxon>Eukaryota</taxon>
        <taxon>Metazoa</taxon>
        <taxon>Ecdysozoa</taxon>
        <taxon>Nematoda</taxon>
        <taxon>Chromadorea</taxon>
        <taxon>Rhabditida</taxon>
        <taxon>Rhabditina</taxon>
        <taxon>Rhabditomorpha</taxon>
        <taxon>Rhabditoidea</taxon>
        <taxon>Rhabditidae</taxon>
        <taxon>Peloderinae</taxon>
        <taxon>Caenorhabditis</taxon>
    </lineage>
</organism>
<evidence type="ECO:0000313" key="7">
    <source>
        <dbReference type="Proteomes" id="UP000008068"/>
    </source>
</evidence>
<dbReference type="FunCoup" id="G0MSR0">
    <property type="interactions" value="10"/>
</dbReference>
<dbReference type="PROSITE" id="PS51767">
    <property type="entry name" value="PEPTIDASE_A1"/>
    <property type="match status" value="1"/>
</dbReference>
<protein>
    <recommendedName>
        <fullName evidence="5">Peptidase A1 domain-containing protein</fullName>
    </recommendedName>
</protein>
<dbReference type="InterPro" id="IPR034164">
    <property type="entry name" value="Pepsin-like_dom"/>
</dbReference>
<dbReference type="InParanoid" id="G0MSR0"/>
<dbReference type="InterPro" id="IPR033121">
    <property type="entry name" value="PEPTIDASE_A1"/>
</dbReference>
<dbReference type="PRINTS" id="PR00792">
    <property type="entry name" value="PEPSIN"/>
</dbReference>
<dbReference type="EMBL" id="GL379810">
    <property type="protein sequence ID" value="EGT43068.1"/>
    <property type="molecule type" value="Genomic_DNA"/>
</dbReference>
<evidence type="ECO:0000256" key="1">
    <source>
        <dbReference type="ARBA" id="ARBA00007447"/>
    </source>
</evidence>
<dbReference type="STRING" id="135651.G0MSR0"/>
<keyword evidence="3" id="KW-1015">Disulfide bond</keyword>
<dbReference type="PANTHER" id="PTHR47966">
    <property type="entry name" value="BETA-SITE APP-CLEAVING ENZYME, ISOFORM A-RELATED"/>
    <property type="match status" value="1"/>
</dbReference>
<gene>
    <name evidence="6" type="ORF">CAEBREN_16956</name>
</gene>
<dbReference type="OMA" id="LYRGRCT"/>
<keyword evidence="4" id="KW-0732">Signal</keyword>
<feature type="active site" evidence="2">
    <location>
        <position position="257"/>
    </location>
</feature>
<dbReference type="HOGENOM" id="CLU_671286_0_0_1"/>
<accession>G0MSR0</accession>
<dbReference type="OrthoDB" id="771136at2759"/>
<feature type="active site" evidence="2">
    <location>
        <position position="62"/>
    </location>
</feature>